<dbReference type="InterPro" id="IPR020936">
    <property type="entry name" value="TrhO"/>
</dbReference>
<dbReference type="SUPFAM" id="SSF52821">
    <property type="entry name" value="Rhodanese/Cell cycle control phosphatase"/>
    <property type="match status" value="1"/>
</dbReference>
<dbReference type="InterPro" id="IPR001763">
    <property type="entry name" value="Rhodanese-like_dom"/>
</dbReference>
<proteinExistence type="predicted"/>
<dbReference type="SMART" id="SM00450">
    <property type="entry name" value="RHOD"/>
    <property type="match status" value="1"/>
</dbReference>
<keyword evidence="2" id="KW-0808">Transferase</keyword>
<dbReference type="Pfam" id="PF00581">
    <property type="entry name" value="Rhodanese"/>
    <property type="match status" value="1"/>
</dbReference>
<sequence>MHLDDTQDIQQRMKQALSDIGVQGSIMLASEGINVSMAGTEEQMIAARNWFNEDSRFAGLWLKQSLSRLVPYRRLRVRVRTEIIAFDGQDSEALQAQRPQAPSISPDTLSQWLDEARDITLLDTRNDYEIVSGTFPASVHMDIKHFRNFKAAVTKALEAGTLDKEKPMVTYCTGGIRCEKAAPWLLENGFREVYQIEGGLLNYLETCGSRHWQGDCFVFDERVELTPELVPTGAGLCYHCQLAVPAGTQCRCQLGTH</sequence>
<dbReference type="PROSITE" id="PS50206">
    <property type="entry name" value="RHODANESE_3"/>
    <property type="match status" value="1"/>
</dbReference>
<name>A0A2Z2NMG4_9GAMM</name>
<dbReference type="Gene3D" id="3.40.250.10">
    <property type="entry name" value="Rhodanese-like domain"/>
    <property type="match status" value="1"/>
</dbReference>
<dbReference type="PANTHER" id="PTHR43268">
    <property type="entry name" value="THIOSULFATE SULFURTRANSFERASE/RHODANESE-LIKE DOMAIN-CONTAINING PROTEIN 2"/>
    <property type="match status" value="1"/>
</dbReference>
<evidence type="ECO:0000259" key="1">
    <source>
        <dbReference type="PROSITE" id="PS50206"/>
    </source>
</evidence>
<dbReference type="InterPro" id="IPR036873">
    <property type="entry name" value="Rhodanese-like_dom_sf"/>
</dbReference>
<dbReference type="InterPro" id="IPR040503">
    <property type="entry name" value="TRHO_N"/>
</dbReference>
<protein>
    <submittedName>
        <fullName evidence="2">Thiosulfate sulfurtransferase GlpE</fullName>
        <ecNumber evidence="2">2.8.1.1</ecNumber>
    </submittedName>
</protein>
<dbReference type="EMBL" id="CP018632">
    <property type="protein sequence ID" value="ASJ72642.1"/>
    <property type="molecule type" value="Genomic_DNA"/>
</dbReference>
<dbReference type="EC" id="2.8.1.1" evidence="2"/>
<organism evidence="2 3">
    <name type="scientific">Granulosicoccus antarcticus IMCC3135</name>
    <dbReference type="NCBI Taxonomy" id="1192854"/>
    <lineage>
        <taxon>Bacteria</taxon>
        <taxon>Pseudomonadati</taxon>
        <taxon>Pseudomonadota</taxon>
        <taxon>Gammaproteobacteria</taxon>
        <taxon>Chromatiales</taxon>
        <taxon>Granulosicoccaceae</taxon>
        <taxon>Granulosicoccus</taxon>
    </lineage>
</organism>
<evidence type="ECO:0000313" key="2">
    <source>
        <dbReference type="EMBL" id="ASJ72642.1"/>
    </source>
</evidence>
<gene>
    <name evidence="2" type="primary">glpE_1</name>
    <name evidence="2" type="ORF">IMCC3135_12770</name>
</gene>
<feature type="domain" description="Rhodanese" evidence="1">
    <location>
        <begin position="115"/>
        <end position="212"/>
    </location>
</feature>
<dbReference type="GO" id="GO:0004792">
    <property type="term" value="F:thiosulfate-cyanide sulfurtransferase activity"/>
    <property type="evidence" value="ECO:0007669"/>
    <property type="project" value="UniProtKB-EC"/>
</dbReference>
<accession>A0A2Z2NMG4</accession>
<dbReference type="Proteomes" id="UP000250079">
    <property type="component" value="Chromosome"/>
</dbReference>
<dbReference type="Gene3D" id="3.30.70.100">
    <property type="match status" value="1"/>
</dbReference>
<dbReference type="Pfam" id="PF17773">
    <property type="entry name" value="UPF0176_N"/>
    <property type="match status" value="1"/>
</dbReference>
<dbReference type="PANTHER" id="PTHR43268:SF3">
    <property type="entry name" value="RHODANESE-LIKE DOMAIN-CONTAINING PROTEIN 7-RELATED"/>
    <property type="match status" value="1"/>
</dbReference>
<keyword evidence="3" id="KW-1185">Reference proteome</keyword>
<reference evidence="2 3" key="1">
    <citation type="submission" date="2016-12" db="EMBL/GenBank/DDBJ databases">
        <authorList>
            <person name="Song W.-J."/>
            <person name="Kurnit D.M."/>
        </authorList>
    </citation>
    <scope>NUCLEOTIDE SEQUENCE [LARGE SCALE GENOMIC DNA]</scope>
    <source>
        <strain evidence="2 3">IMCC3135</strain>
    </source>
</reference>
<dbReference type="AlphaFoldDB" id="A0A2Z2NMG4"/>
<dbReference type="KEGG" id="gai:IMCC3135_12770"/>
<evidence type="ECO:0000313" key="3">
    <source>
        <dbReference type="Proteomes" id="UP000250079"/>
    </source>
</evidence>